<dbReference type="Proteomes" id="UP000308600">
    <property type="component" value="Unassembled WGS sequence"/>
</dbReference>
<dbReference type="EMBL" id="ML208288">
    <property type="protein sequence ID" value="TFK72171.1"/>
    <property type="molecule type" value="Genomic_DNA"/>
</dbReference>
<protein>
    <submittedName>
        <fullName evidence="1">Uncharacterized protein</fullName>
    </submittedName>
</protein>
<name>A0ACD3B315_9AGAR</name>
<keyword evidence="2" id="KW-1185">Reference proteome</keyword>
<gene>
    <name evidence="1" type="ORF">BDN72DRAFT_836563</name>
</gene>
<reference evidence="1 2" key="1">
    <citation type="journal article" date="2019" name="Nat. Ecol. Evol.">
        <title>Megaphylogeny resolves global patterns of mushroom evolution.</title>
        <authorList>
            <person name="Varga T."/>
            <person name="Krizsan K."/>
            <person name="Foldi C."/>
            <person name="Dima B."/>
            <person name="Sanchez-Garcia M."/>
            <person name="Sanchez-Ramirez S."/>
            <person name="Szollosi G.J."/>
            <person name="Szarkandi J.G."/>
            <person name="Papp V."/>
            <person name="Albert L."/>
            <person name="Andreopoulos W."/>
            <person name="Angelini C."/>
            <person name="Antonin V."/>
            <person name="Barry K.W."/>
            <person name="Bougher N.L."/>
            <person name="Buchanan P."/>
            <person name="Buyck B."/>
            <person name="Bense V."/>
            <person name="Catcheside P."/>
            <person name="Chovatia M."/>
            <person name="Cooper J."/>
            <person name="Damon W."/>
            <person name="Desjardin D."/>
            <person name="Finy P."/>
            <person name="Geml J."/>
            <person name="Haridas S."/>
            <person name="Hughes K."/>
            <person name="Justo A."/>
            <person name="Karasinski D."/>
            <person name="Kautmanova I."/>
            <person name="Kiss B."/>
            <person name="Kocsube S."/>
            <person name="Kotiranta H."/>
            <person name="LaButti K.M."/>
            <person name="Lechner B.E."/>
            <person name="Liimatainen K."/>
            <person name="Lipzen A."/>
            <person name="Lukacs Z."/>
            <person name="Mihaltcheva S."/>
            <person name="Morgado L.N."/>
            <person name="Niskanen T."/>
            <person name="Noordeloos M.E."/>
            <person name="Ohm R.A."/>
            <person name="Ortiz-Santana B."/>
            <person name="Ovrebo C."/>
            <person name="Racz N."/>
            <person name="Riley R."/>
            <person name="Savchenko A."/>
            <person name="Shiryaev A."/>
            <person name="Soop K."/>
            <person name="Spirin V."/>
            <person name="Szebenyi C."/>
            <person name="Tomsovsky M."/>
            <person name="Tulloss R.E."/>
            <person name="Uehling J."/>
            <person name="Grigoriev I.V."/>
            <person name="Vagvolgyi C."/>
            <person name="Papp T."/>
            <person name="Martin F.M."/>
            <person name="Miettinen O."/>
            <person name="Hibbett D.S."/>
            <person name="Nagy L.G."/>
        </authorList>
    </citation>
    <scope>NUCLEOTIDE SEQUENCE [LARGE SCALE GENOMIC DNA]</scope>
    <source>
        <strain evidence="1 2">NL-1719</strain>
    </source>
</reference>
<accession>A0ACD3B315</accession>
<organism evidence="1 2">
    <name type="scientific">Pluteus cervinus</name>
    <dbReference type="NCBI Taxonomy" id="181527"/>
    <lineage>
        <taxon>Eukaryota</taxon>
        <taxon>Fungi</taxon>
        <taxon>Dikarya</taxon>
        <taxon>Basidiomycota</taxon>
        <taxon>Agaricomycotina</taxon>
        <taxon>Agaricomycetes</taxon>
        <taxon>Agaricomycetidae</taxon>
        <taxon>Agaricales</taxon>
        <taxon>Pluteineae</taxon>
        <taxon>Pluteaceae</taxon>
        <taxon>Pluteus</taxon>
    </lineage>
</organism>
<sequence>MSTSPYTSTHASPRLSSRASYPTFLSAHASLQLQLRWIWRGLYDAFRWNVVFSTIVGDAEIRANVYKSLMLNSLSLTSIYAFDLLVFPLVKDQERWLHRNLGWFYQALWLFPVVGASFYLNSSWCSIIAKRTYALQYGLKSMAPQPTTYTGLLTALATSAYRAVMVMTSVVVSFTLQTIPYVGPIASFTFLCWIDSYYCFEFVWIARGMSLAKRIRHIEERWAYYFAFGLPSAALCTFGTGLANAAIFALIYPAYIILAMNARPVPQDPYNPMPLTSGDQDVIRHPSPFVPIRIPIFAVVLWLNDAIVKVLNVGGGKQRIQGRPRANSDPTEVEQGEVIELENLERRTPKVVPRPPKARINLGRRKAD</sequence>
<proteinExistence type="predicted"/>
<evidence type="ECO:0000313" key="1">
    <source>
        <dbReference type="EMBL" id="TFK72171.1"/>
    </source>
</evidence>
<evidence type="ECO:0000313" key="2">
    <source>
        <dbReference type="Proteomes" id="UP000308600"/>
    </source>
</evidence>